<keyword evidence="1" id="KW-1015">Disulfide bond</keyword>
<gene>
    <name evidence="4" type="ORF">CUNI_LOCUS20935</name>
</gene>
<dbReference type="PROSITE" id="PS51808">
    <property type="entry name" value="CHCH"/>
    <property type="match status" value="1"/>
</dbReference>
<evidence type="ECO:0000256" key="2">
    <source>
        <dbReference type="SAM" id="MobiDB-lite"/>
    </source>
</evidence>
<dbReference type="Pfam" id="PF06747">
    <property type="entry name" value="CHCH"/>
    <property type="match status" value="1"/>
</dbReference>
<evidence type="ECO:0000313" key="5">
    <source>
        <dbReference type="Proteomes" id="UP000678393"/>
    </source>
</evidence>
<feature type="region of interest" description="Disordered" evidence="2">
    <location>
        <begin position="72"/>
        <end position="95"/>
    </location>
</feature>
<protein>
    <recommendedName>
        <fullName evidence="3">CHCH domain-containing protein</fullName>
    </recommendedName>
</protein>
<accession>A0A8S4A0K9</accession>
<reference evidence="4" key="1">
    <citation type="submission" date="2021-04" db="EMBL/GenBank/DDBJ databases">
        <authorList>
            <consortium name="Molecular Ecology Group"/>
        </authorList>
    </citation>
    <scope>NUCLEOTIDE SEQUENCE</scope>
</reference>
<evidence type="ECO:0000313" key="4">
    <source>
        <dbReference type="EMBL" id="CAG5135377.1"/>
    </source>
</evidence>
<comment type="caution">
    <text evidence="4">The sequence shown here is derived from an EMBL/GenBank/DDBJ whole genome shotgun (WGS) entry which is preliminary data.</text>
</comment>
<dbReference type="EMBL" id="CAJHNH020008223">
    <property type="protein sequence ID" value="CAG5135377.1"/>
    <property type="molecule type" value="Genomic_DNA"/>
</dbReference>
<dbReference type="PANTHER" id="PTHR13523:SF2">
    <property type="entry name" value="COILED-COIL-HELIX-COILED-COIL-HELIX DOMAIN CONTAINING 2, ISOFORM A-RELATED"/>
    <property type="match status" value="1"/>
</dbReference>
<dbReference type="Proteomes" id="UP000678393">
    <property type="component" value="Unassembled WGS sequence"/>
</dbReference>
<dbReference type="InterPro" id="IPR010625">
    <property type="entry name" value="CHCH"/>
</dbReference>
<organism evidence="4 5">
    <name type="scientific">Candidula unifasciata</name>
    <dbReference type="NCBI Taxonomy" id="100452"/>
    <lineage>
        <taxon>Eukaryota</taxon>
        <taxon>Metazoa</taxon>
        <taxon>Spiralia</taxon>
        <taxon>Lophotrochozoa</taxon>
        <taxon>Mollusca</taxon>
        <taxon>Gastropoda</taxon>
        <taxon>Heterobranchia</taxon>
        <taxon>Euthyneura</taxon>
        <taxon>Panpulmonata</taxon>
        <taxon>Eupulmonata</taxon>
        <taxon>Stylommatophora</taxon>
        <taxon>Helicina</taxon>
        <taxon>Helicoidea</taxon>
        <taxon>Geomitridae</taxon>
        <taxon>Candidula</taxon>
    </lineage>
</organism>
<dbReference type="OrthoDB" id="1106148at2759"/>
<dbReference type="AlphaFoldDB" id="A0A8S4A0K9"/>
<name>A0A8S4A0K9_9EUPU</name>
<evidence type="ECO:0000259" key="3">
    <source>
        <dbReference type="Pfam" id="PF06747"/>
    </source>
</evidence>
<sequence>MPRRSGRSGGMGRAPQPARTYSAPVPAPAPQMAPAPMMAQPKQPGLFAQMATTAAGVAVGSAVGHTVGAALTGSMGGGNHVEAAPTAAPAPVPVQQQRYDPGTNPCQHQLQQFLECTQTQTDISLCAGFNEALKECKLRFGLQ</sequence>
<proteinExistence type="predicted"/>
<dbReference type="GO" id="GO:0005739">
    <property type="term" value="C:mitochondrion"/>
    <property type="evidence" value="ECO:0007669"/>
    <property type="project" value="TreeGrafter"/>
</dbReference>
<feature type="region of interest" description="Disordered" evidence="2">
    <location>
        <begin position="1"/>
        <end position="40"/>
    </location>
</feature>
<dbReference type="InterPro" id="IPR055304">
    <property type="entry name" value="CHCHD2/10-like"/>
</dbReference>
<dbReference type="GO" id="GO:0005634">
    <property type="term" value="C:nucleus"/>
    <property type="evidence" value="ECO:0007669"/>
    <property type="project" value="TreeGrafter"/>
</dbReference>
<dbReference type="GO" id="GO:0007005">
    <property type="term" value="P:mitochondrion organization"/>
    <property type="evidence" value="ECO:0007669"/>
    <property type="project" value="InterPro"/>
</dbReference>
<feature type="domain" description="CHCH" evidence="3">
    <location>
        <begin position="106"/>
        <end position="138"/>
    </location>
</feature>
<dbReference type="PANTHER" id="PTHR13523">
    <property type="entry name" value="COILED-COIL-HELIX-COILED-COIL-HELIX DOMAIN CONTAINING 2/NUR77"/>
    <property type="match status" value="1"/>
</dbReference>
<keyword evidence="5" id="KW-1185">Reference proteome</keyword>
<evidence type="ECO:0000256" key="1">
    <source>
        <dbReference type="ARBA" id="ARBA00023157"/>
    </source>
</evidence>
<feature type="compositionally biased region" description="Low complexity" evidence="2">
    <location>
        <begin position="81"/>
        <end position="95"/>
    </location>
</feature>